<accession>A0A915HLD4</accession>
<evidence type="ECO:0000256" key="1">
    <source>
        <dbReference type="SAM" id="MobiDB-lite"/>
    </source>
</evidence>
<evidence type="ECO:0000313" key="3">
    <source>
        <dbReference type="WBParaSite" id="nRc.2.0.1.t02479-RA"/>
    </source>
</evidence>
<protein>
    <submittedName>
        <fullName evidence="3">Uncharacterized protein</fullName>
    </submittedName>
</protein>
<dbReference type="WBParaSite" id="nRc.2.0.1.t02479-RA">
    <property type="protein sequence ID" value="nRc.2.0.1.t02479-RA"/>
    <property type="gene ID" value="nRc.2.0.1.g02479"/>
</dbReference>
<reference evidence="3" key="1">
    <citation type="submission" date="2022-11" db="UniProtKB">
        <authorList>
            <consortium name="WormBaseParasite"/>
        </authorList>
    </citation>
    <scope>IDENTIFICATION</scope>
</reference>
<name>A0A915HLD4_ROMCU</name>
<feature type="compositionally biased region" description="Basic and acidic residues" evidence="1">
    <location>
        <begin position="102"/>
        <end position="116"/>
    </location>
</feature>
<evidence type="ECO:0000313" key="2">
    <source>
        <dbReference type="Proteomes" id="UP000887565"/>
    </source>
</evidence>
<sequence>MLKQLSKLLIPPPNTAKQIAQPPPFTTPMAQDKQDLMAAQMEKMMIFLGQMQNQILAQQQKITDLGTDQQFRGNPPLPESVKLEILQCTTDPDAFGEDPVESAEKLQNDDHRGDMK</sequence>
<organism evidence="2 3">
    <name type="scientific">Romanomermis culicivorax</name>
    <name type="common">Nematode worm</name>
    <dbReference type="NCBI Taxonomy" id="13658"/>
    <lineage>
        <taxon>Eukaryota</taxon>
        <taxon>Metazoa</taxon>
        <taxon>Ecdysozoa</taxon>
        <taxon>Nematoda</taxon>
        <taxon>Enoplea</taxon>
        <taxon>Dorylaimia</taxon>
        <taxon>Mermithida</taxon>
        <taxon>Mermithoidea</taxon>
        <taxon>Mermithidae</taxon>
        <taxon>Romanomermis</taxon>
    </lineage>
</organism>
<feature type="region of interest" description="Disordered" evidence="1">
    <location>
        <begin position="90"/>
        <end position="116"/>
    </location>
</feature>
<proteinExistence type="predicted"/>
<keyword evidence="2" id="KW-1185">Reference proteome</keyword>
<dbReference type="Proteomes" id="UP000887565">
    <property type="component" value="Unplaced"/>
</dbReference>
<dbReference type="AlphaFoldDB" id="A0A915HLD4"/>